<dbReference type="VEuPathDB" id="FungiDB:H310_12472"/>
<reference evidence="1" key="1">
    <citation type="submission" date="2013-12" db="EMBL/GenBank/DDBJ databases">
        <title>The Genome Sequence of Aphanomyces invadans NJM9701.</title>
        <authorList>
            <consortium name="The Broad Institute Genomics Platform"/>
            <person name="Russ C."/>
            <person name="Tyler B."/>
            <person name="van West P."/>
            <person name="Dieguez-Uribeondo J."/>
            <person name="Young S.K."/>
            <person name="Zeng Q."/>
            <person name="Gargeya S."/>
            <person name="Fitzgerald M."/>
            <person name="Abouelleil A."/>
            <person name="Alvarado L."/>
            <person name="Chapman S.B."/>
            <person name="Gainer-Dewar J."/>
            <person name="Goldberg J."/>
            <person name="Griggs A."/>
            <person name="Gujja S."/>
            <person name="Hansen M."/>
            <person name="Howarth C."/>
            <person name="Imamovic A."/>
            <person name="Ireland A."/>
            <person name="Larimer J."/>
            <person name="McCowan C."/>
            <person name="Murphy C."/>
            <person name="Pearson M."/>
            <person name="Poon T.W."/>
            <person name="Priest M."/>
            <person name="Roberts A."/>
            <person name="Saif S."/>
            <person name="Shea T."/>
            <person name="Sykes S."/>
            <person name="Wortman J."/>
            <person name="Nusbaum C."/>
            <person name="Birren B."/>
        </authorList>
    </citation>
    <scope>NUCLEOTIDE SEQUENCE [LARGE SCALE GENOMIC DNA]</scope>
    <source>
        <strain evidence="1">NJM9701</strain>
    </source>
</reference>
<protein>
    <recommendedName>
        <fullName evidence="2">PX domain-containing protein</fullName>
    </recommendedName>
</protein>
<dbReference type="Gene3D" id="1.20.1270.60">
    <property type="entry name" value="Arfaptin homology (AH) domain/BAR domain"/>
    <property type="match status" value="1"/>
</dbReference>
<dbReference type="EMBL" id="KI913990">
    <property type="protein sequence ID" value="ETV93708.1"/>
    <property type="molecule type" value="Genomic_DNA"/>
</dbReference>
<evidence type="ECO:0000313" key="1">
    <source>
        <dbReference type="EMBL" id="ETV93708.1"/>
    </source>
</evidence>
<evidence type="ECO:0008006" key="2">
    <source>
        <dbReference type="Google" id="ProtNLM"/>
    </source>
</evidence>
<sequence length="379" mass="41566">MAEPKSELEAPTVDEVQCNDACIMKIVDLPIVDLYTPFPASLPTKDVANSPVPLTAQPTAVENASALPSPPPSSVVPAIATTIESSRPTQQALPTHSPNRGDSGKFYTVDLTPSTASAPLVALTFHDRMRRWIQRALVSTGQATPSTDDYFVQQKDRFLGLLHHLEAVKSSLQRHRTVLSQFAASASQLGLDVGCVVQGSNVEDTFATTTVQQDTQLTDADAMLTGALRILGSRILHMQSIQTLFIRRANLKLDVDSFQRRLDARKGRGDTSALEAKTMEARMAMDDCSLQLYRVFAKYEAERHSILYTELDMVRQVLHAMYVKNAALTAVRTVPILVKSPKNEEELFGIMCDQGIKTKQGGPKGALRKNSLQFTTDNI</sequence>
<dbReference type="GeneID" id="20089522"/>
<organism evidence="1">
    <name type="scientific">Aphanomyces invadans</name>
    <dbReference type="NCBI Taxonomy" id="157072"/>
    <lineage>
        <taxon>Eukaryota</taxon>
        <taxon>Sar</taxon>
        <taxon>Stramenopiles</taxon>
        <taxon>Oomycota</taxon>
        <taxon>Saprolegniomycetes</taxon>
        <taxon>Saprolegniales</taxon>
        <taxon>Verrucalvaceae</taxon>
        <taxon>Aphanomyces</taxon>
    </lineage>
</organism>
<dbReference type="RefSeq" id="XP_008877749.1">
    <property type="nucleotide sequence ID" value="XM_008879527.1"/>
</dbReference>
<gene>
    <name evidence="1" type="ORF">H310_12472</name>
</gene>
<dbReference type="AlphaFoldDB" id="A0A024TI20"/>
<dbReference type="OrthoDB" id="165034at2759"/>
<accession>A0A024TI20</accession>
<name>A0A024TI20_9STRA</name>
<proteinExistence type="predicted"/>
<dbReference type="InterPro" id="IPR027267">
    <property type="entry name" value="AH/BAR_dom_sf"/>
</dbReference>
<dbReference type="eggNOG" id="ENOG502SUKP">
    <property type="taxonomic scope" value="Eukaryota"/>
</dbReference>